<dbReference type="AlphaFoldDB" id="A0A2U1ZRV5"/>
<organism evidence="2 3">
    <name type="scientific">Serinibacter arcticus</name>
    <dbReference type="NCBI Taxonomy" id="1655435"/>
    <lineage>
        <taxon>Bacteria</taxon>
        <taxon>Bacillati</taxon>
        <taxon>Actinomycetota</taxon>
        <taxon>Actinomycetes</taxon>
        <taxon>Micrococcales</taxon>
        <taxon>Beutenbergiaceae</taxon>
        <taxon>Serinibacter</taxon>
    </lineage>
</organism>
<dbReference type="Pfam" id="PF14080">
    <property type="entry name" value="DUF4261"/>
    <property type="match status" value="1"/>
</dbReference>
<dbReference type="EMBL" id="PYHR01000002">
    <property type="protein sequence ID" value="PWD49673.1"/>
    <property type="molecule type" value="Genomic_DNA"/>
</dbReference>
<keyword evidence="3" id="KW-1185">Reference proteome</keyword>
<feature type="domain" description="DUF4261" evidence="1">
    <location>
        <begin position="145"/>
        <end position="197"/>
    </location>
</feature>
<gene>
    <name evidence="2" type="ORF">C8046_02050</name>
</gene>
<reference evidence="2 3" key="1">
    <citation type="submission" date="2018-03" db="EMBL/GenBank/DDBJ databases">
        <title>Genome assembly of novel Miniimonas species PCH200.</title>
        <authorList>
            <person name="Thakur V."/>
            <person name="Kumar V."/>
            <person name="Singh D."/>
        </authorList>
    </citation>
    <scope>NUCLEOTIDE SEQUENCE [LARGE SCALE GENOMIC DNA]</scope>
    <source>
        <strain evidence="2 3">PCH200</strain>
    </source>
</reference>
<accession>A0A2U1ZRV5</accession>
<name>A0A2U1ZRV5_9MICO</name>
<dbReference type="Proteomes" id="UP000245166">
    <property type="component" value="Unassembled WGS sequence"/>
</dbReference>
<evidence type="ECO:0000259" key="1">
    <source>
        <dbReference type="Pfam" id="PF14080"/>
    </source>
</evidence>
<evidence type="ECO:0000313" key="2">
    <source>
        <dbReference type="EMBL" id="PWD49673.1"/>
    </source>
</evidence>
<dbReference type="InterPro" id="IPR025357">
    <property type="entry name" value="DUF4261"/>
</dbReference>
<protein>
    <recommendedName>
        <fullName evidence="1">DUF4261 domain-containing protein</fullName>
    </recommendedName>
</protein>
<evidence type="ECO:0000313" key="3">
    <source>
        <dbReference type="Proteomes" id="UP000245166"/>
    </source>
</evidence>
<sequence length="229" mass="23719">MPGPWADREEFVAAVSRDGWIVAGAVMLNIATRENHVVQLEGPEPRLVAAVAASAGALPDGPDLTAIAGHRSVAYLVDAGGSPERAAAAMAAGSALLRAGGLAVKVEVTGVSRTPAQWEALVADPSPLGVYRACVVTVRAPDEVYTCGMHSLGLPDVRVAATEADAGDLVDAFARYLLLEQPVVQAGETFALGAEEPGYRVDRDGSVDYDGDPLLTNPHGTWRLVALDG</sequence>
<comment type="caution">
    <text evidence="2">The sequence shown here is derived from an EMBL/GenBank/DDBJ whole genome shotgun (WGS) entry which is preliminary data.</text>
</comment>
<proteinExistence type="predicted"/>